<dbReference type="Proteomes" id="UP000274556">
    <property type="component" value="Unassembled WGS sequence"/>
</dbReference>
<evidence type="ECO:0000259" key="6">
    <source>
        <dbReference type="Pfam" id="PF22740"/>
    </source>
</evidence>
<dbReference type="NCBIfam" id="NF003828">
    <property type="entry name" value="PRK05416.1"/>
    <property type="match status" value="1"/>
</dbReference>
<proteinExistence type="inferred from homology"/>
<evidence type="ECO:0000256" key="1">
    <source>
        <dbReference type="ARBA" id="ARBA00022741"/>
    </source>
</evidence>
<dbReference type="Pfam" id="PF22740">
    <property type="entry name" value="PapZ_C"/>
    <property type="match status" value="1"/>
</dbReference>
<feature type="domain" description="RapZ C-terminal" evidence="6">
    <location>
        <begin position="190"/>
        <end position="308"/>
    </location>
</feature>
<name>A0A495V2X7_9GAMM</name>
<dbReference type="HAMAP" id="MF_00636">
    <property type="entry name" value="RapZ_like"/>
    <property type="match status" value="1"/>
</dbReference>
<dbReference type="GO" id="GO:0005524">
    <property type="term" value="F:ATP binding"/>
    <property type="evidence" value="ECO:0007669"/>
    <property type="project" value="UniProtKB-UniRule"/>
</dbReference>
<evidence type="ECO:0000256" key="3">
    <source>
        <dbReference type="ARBA" id="ARBA00023134"/>
    </source>
</evidence>
<accession>A0A495V2X7</accession>
<keyword evidence="1 4" id="KW-0547">Nucleotide-binding</keyword>
<dbReference type="SUPFAM" id="SSF52540">
    <property type="entry name" value="P-loop containing nucleoside triphosphate hydrolases"/>
    <property type="match status" value="1"/>
</dbReference>
<dbReference type="PANTHER" id="PTHR30448:SF0">
    <property type="entry name" value="RNASE ADAPTER PROTEIN RAPZ"/>
    <property type="match status" value="1"/>
</dbReference>
<dbReference type="InterPro" id="IPR027417">
    <property type="entry name" value="P-loop_NTPase"/>
</dbReference>
<evidence type="ECO:0000259" key="5">
    <source>
        <dbReference type="Pfam" id="PF03668"/>
    </source>
</evidence>
<comment type="caution">
    <text evidence="7">The sequence shown here is derived from an EMBL/GenBank/DDBJ whole genome shotgun (WGS) entry which is preliminary data.</text>
</comment>
<reference evidence="7 8" key="1">
    <citation type="submission" date="2018-10" db="EMBL/GenBank/DDBJ databases">
        <title>Genomic Encyclopedia of Archaeal and Bacterial Type Strains, Phase II (KMG-II): from individual species to whole genera.</title>
        <authorList>
            <person name="Goeker M."/>
        </authorList>
    </citation>
    <scope>NUCLEOTIDE SEQUENCE [LARGE SCALE GENOMIC DNA]</scope>
    <source>
        <strain evidence="7 8">DSM 235</strain>
    </source>
</reference>
<keyword evidence="8" id="KW-1185">Reference proteome</keyword>
<sequence>MTQAPAEEQARERLPNVGKPMRLVILSGLSGSGKSVALHTLEDVGFYCIDNLPLFLLENLALGLHEGLDDAFTMTAVGIDARTSPSSGPDELRHLPELVHSARERGIGCDVLFLDAQTETLIKRFSETRRKHPLTRGDRSLPEAIALERRLLEPIRSCADIRIDTTQTNVHELRDLVRSRLVGGASPKASILLQSFGFKHGVPHDVDFVFDLRSLPNPHWQPELRRLTGRDRPVMEFLDSADAFCRMRADIQGFFDRWIPSFETDGRSYLTIAIGCTGGQHRSVFMTESLRHHFESNGHQVMVRHRDLP</sequence>
<organism evidence="7 8">
    <name type="scientific">Thiocapsa rosea</name>
    <dbReference type="NCBI Taxonomy" id="69360"/>
    <lineage>
        <taxon>Bacteria</taxon>
        <taxon>Pseudomonadati</taxon>
        <taxon>Pseudomonadota</taxon>
        <taxon>Gammaproteobacteria</taxon>
        <taxon>Chromatiales</taxon>
        <taxon>Chromatiaceae</taxon>
        <taxon>Thiocapsa</taxon>
    </lineage>
</organism>
<feature type="binding site" evidence="4">
    <location>
        <begin position="28"/>
        <end position="35"/>
    </location>
    <ligand>
        <name>ATP</name>
        <dbReference type="ChEBI" id="CHEBI:30616"/>
    </ligand>
</feature>
<dbReference type="EMBL" id="RBXL01000001">
    <property type="protein sequence ID" value="RKT43752.1"/>
    <property type="molecule type" value="Genomic_DNA"/>
</dbReference>
<dbReference type="PANTHER" id="PTHR30448">
    <property type="entry name" value="RNASE ADAPTER PROTEIN RAPZ"/>
    <property type="match status" value="1"/>
</dbReference>
<dbReference type="AlphaFoldDB" id="A0A495V2X7"/>
<feature type="domain" description="RapZ-like N-terminal" evidence="5">
    <location>
        <begin position="21"/>
        <end position="183"/>
    </location>
</feature>
<dbReference type="InterPro" id="IPR005337">
    <property type="entry name" value="RapZ-like"/>
</dbReference>
<protein>
    <submittedName>
        <fullName evidence="7">UPF0042 nucleotide-binding protein</fullName>
    </submittedName>
</protein>
<dbReference type="InterPro" id="IPR053931">
    <property type="entry name" value="RapZ_C"/>
</dbReference>
<keyword evidence="2 4" id="KW-0067">ATP-binding</keyword>
<dbReference type="PIRSF" id="PIRSF005052">
    <property type="entry name" value="P-loopkin"/>
    <property type="match status" value="1"/>
</dbReference>
<dbReference type="Gene3D" id="3.40.50.300">
    <property type="entry name" value="P-loop containing nucleotide triphosphate hydrolases"/>
    <property type="match status" value="1"/>
</dbReference>
<dbReference type="Pfam" id="PF03668">
    <property type="entry name" value="RapZ-like_N"/>
    <property type="match status" value="1"/>
</dbReference>
<evidence type="ECO:0000313" key="7">
    <source>
        <dbReference type="EMBL" id="RKT43752.1"/>
    </source>
</evidence>
<dbReference type="GO" id="GO:0005525">
    <property type="term" value="F:GTP binding"/>
    <property type="evidence" value="ECO:0007669"/>
    <property type="project" value="UniProtKB-UniRule"/>
</dbReference>
<gene>
    <name evidence="7" type="ORF">BDD21_1108</name>
</gene>
<evidence type="ECO:0000256" key="4">
    <source>
        <dbReference type="HAMAP-Rule" id="MF_00636"/>
    </source>
</evidence>
<evidence type="ECO:0000313" key="8">
    <source>
        <dbReference type="Proteomes" id="UP000274556"/>
    </source>
</evidence>
<keyword evidence="3 4" id="KW-0342">GTP-binding</keyword>
<feature type="binding site" evidence="4">
    <location>
        <begin position="80"/>
        <end position="83"/>
    </location>
    <ligand>
        <name>GTP</name>
        <dbReference type="ChEBI" id="CHEBI:37565"/>
    </ligand>
</feature>
<evidence type="ECO:0000256" key="2">
    <source>
        <dbReference type="ARBA" id="ARBA00022840"/>
    </source>
</evidence>
<dbReference type="InterPro" id="IPR053930">
    <property type="entry name" value="RapZ-like_N"/>
</dbReference>